<dbReference type="InterPro" id="IPR025662">
    <property type="entry name" value="Sigma_54_int_dom_ATP-bd_1"/>
</dbReference>
<dbReference type="SUPFAM" id="SSF52540">
    <property type="entry name" value="P-loop containing nucleoside triphosphate hydrolases"/>
    <property type="match status" value="1"/>
</dbReference>
<comment type="caution">
    <text evidence="2">The sequence shown here is derived from an EMBL/GenBank/DDBJ whole genome shotgun (WGS) entry which is preliminary data.</text>
</comment>
<reference evidence="2 3" key="1">
    <citation type="journal article" date="2018" name="Sci. Rep.">
        <title>Network-guided genomic and metagenomic analysis of the faecal microbiota of the critically endangered kakapo.</title>
        <authorList>
            <person name="Waite D.W."/>
            <person name="Dsouza M."/>
            <person name="Sekiguchi Y."/>
            <person name="Hugenholtz P."/>
            <person name="Taylor M.W."/>
        </authorList>
    </citation>
    <scope>NUCLEOTIDE SEQUENCE [LARGE SCALE GENOMIC DNA]</scope>
    <source>
        <strain evidence="2 3">BI02</strain>
    </source>
</reference>
<dbReference type="Gene3D" id="3.40.50.300">
    <property type="entry name" value="P-loop containing nucleotide triphosphate hydrolases"/>
    <property type="match status" value="1"/>
</dbReference>
<sequence>MVILGESGSGKTTLLNVLLGLYNYQGDILYKKSRGNSKKYKNTLTAINLNASYSIVWRMHLLFYYFSSKSSI</sequence>
<name>A0A368UAS4_9STRE</name>
<proteinExistence type="predicted"/>
<organism evidence="2 3">
    <name type="scientific">Streptococcus gallolyticus</name>
    <dbReference type="NCBI Taxonomy" id="315405"/>
    <lineage>
        <taxon>Bacteria</taxon>
        <taxon>Bacillati</taxon>
        <taxon>Bacillota</taxon>
        <taxon>Bacilli</taxon>
        <taxon>Lactobacillales</taxon>
        <taxon>Streptococcaceae</taxon>
        <taxon>Streptococcus</taxon>
    </lineage>
</organism>
<dbReference type="PROSITE" id="PS00675">
    <property type="entry name" value="SIGMA54_INTERACT_1"/>
    <property type="match status" value="1"/>
</dbReference>
<accession>A0A368UAS4</accession>
<feature type="domain" description="ABC transporter" evidence="1">
    <location>
        <begin position="2"/>
        <end position="44"/>
    </location>
</feature>
<gene>
    <name evidence="2" type="ORF">CAC02_10260</name>
</gene>
<evidence type="ECO:0000259" key="1">
    <source>
        <dbReference type="Pfam" id="PF00005"/>
    </source>
</evidence>
<dbReference type="EMBL" id="NETH01000076">
    <property type="protein sequence ID" value="RCW16141.1"/>
    <property type="molecule type" value="Genomic_DNA"/>
</dbReference>
<protein>
    <recommendedName>
        <fullName evidence="1">ABC transporter domain-containing protein</fullName>
    </recommendedName>
</protein>
<dbReference type="Pfam" id="PF00005">
    <property type="entry name" value="ABC_tran"/>
    <property type="match status" value="1"/>
</dbReference>
<dbReference type="InterPro" id="IPR003439">
    <property type="entry name" value="ABC_transporter-like_ATP-bd"/>
</dbReference>
<evidence type="ECO:0000313" key="2">
    <source>
        <dbReference type="EMBL" id="RCW16141.1"/>
    </source>
</evidence>
<dbReference type="AlphaFoldDB" id="A0A368UAS4"/>
<dbReference type="GO" id="GO:0016887">
    <property type="term" value="F:ATP hydrolysis activity"/>
    <property type="evidence" value="ECO:0007669"/>
    <property type="project" value="InterPro"/>
</dbReference>
<dbReference type="InterPro" id="IPR027417">
    <property type="entry name" value="P-loop_NTPase"/>
</dbReference>
<dbReference type="GO" id="GO:0005524">
    <property type="term" value="F:ATP binding"/>
    <property type="evidence" value="ECO:0007669"/>
    <property type="project" value="InterPro"/>
</dbReference>
<dbReference type="Proteomes" id="UP000253215">
    <property type="component" value="Unassembled WGS sequence"/>
</dbReference>
<evidence type="ECO:0000313" key="3">
    <source>
        <dbReference type="Proteomes" id="UP000253215"/>
    </source>
</evidence>